<organism evidence="2 3">
    <name type="scientific">Rhamnella rubrinervis</name>
    <dbReference type="NCBI Taxonomy" id="2594499"/>
    <lineage>
        <taxon>Eukaryota</taxon>
        <taxon>Viridiplantae</taxon>
        <taxon>Streptophyta</taxon>
        <taxon>Embryophyta</taxon>
        <taxon>Tracheophyta</taxon>
        <taxon>Spermatophyta</taxon>
        <taxon>Magnoliopsida</taxon>
        <taxon>eudicotyledons</taxon>
        <taxon>Gunneridae</taxon>
        <taxon>Pentapetalae</taxon>
        <taxon>rosids</taxon>
        <taxon>fabids</taxon>
        <taxon>Rosales</taxon>
        <taxon>Rhamnaceae</taxon>
        <taxon>rhamnoid group</taxon>
        <taxon>Rhamneae</taxon>
        <taxon>Rhamnella</taxon>
    </lineage>
</organism>
<evidence type="ECO:0000313" key="3">
    <source>
        <dbReference type="Proteomes" id="UP000796880"/>
    </source>
</evidence>
<dbReference type="Proteomes" id="UP000796880">
    <property type="component" value="Unassembled WGS sequence"/>
</dbReference>
<evidence type="ECO:0000256" key="1">
    <source>
        <dbReference type="SAM" id="MobiDB-lite"/>
    </source>
</evidence>
<accession>A0A8K0HDN9</accession>
<dbReference type="PANTHER" id="PTHR37238">
    <property type="entry name" value="OS05G0532500 PROTEIN"/>
    <property type="match status" value="1"/>
</dbReference>
<feature type="region of interest" description="Disordered" evidence="1">
    <location>
        <begin position="1"/>
        <end position="57"/>
    </location>
</feature>
<comment type="caution">
    <text evidence="2">The sequence shown here is derived from an EMBL/GenBank/DDBJ whole genome shotgun (WGS) entry which is preliminary data.</text>
</comment>
<dbReference type="AlphaFoldDB" id="A0A8K0HDN9"/>
<keyword evidence="3" id="KW-1185">Reference proteome</keyword>
<evidence type="ECO:0000313" key="2">
    <source>
        <dbReference type="EMBL" id="KAF3450687.1"/>
    </source>
</evidence>
<reference evidence="2" key="1">
    <citation type="submission" date="2020-03" db="EMBL/GenBank/DDBJ databases">
        <title>A high-quality chromosome-level genome assembly of a woody plant with both climbing and erect habits, Rhamnella rubrinervis.</title>
        <authorList>
            <person name="Lu Z."/>
            <person name="Yang Y."/>
            <person name="Zhu X."/>
            <person name="Sun Y."/>
        </authorList>
    </citation>
    <scope>NUCLEOTIDE SEQUENCE</scope>
    <source>
        <strain evidence="2">BYM</strain>
        <tissue evidence="2">Leaf</tissue>
    </source>
</reference>
<feature type="compositionally biased region" description="Basic and acidic residues" evidence="1">
    <location>
        <begin position="39"/>
        <end position="49"/>
    </location>
</feature>
<dbReference type="PANTHER" id="PTHR37238:SF1">
    <property type="entry name" value="OS05G0532500 PROTEIN"/>
    <property type="match status" value="1"/>
</dbReference>
<sequence>MTRSEVKPKSIRKALRDVSNNNGGGRSSRFAATGTKKCTVKDKENKTSAEQDEEDGEGKALDRLMLVHSDLTVLIRKIDELVVQAFECKAVNKQGSKEVESFALVLSEMLTSLQPWVPRFQKVLSSHSLEPENHSNQSSVSQMVSTVHEVNESPEQTNLDSLISPSPLVSWRANCTIERGRQLFLLTPLPLSKTLSSKHLDPPKSVFERVTLNTTEKLPTFNDICGDLNDDLLEGVAKEPTPSKHSDFVATETGSNLESGLVSPTRFAKGDCSMVVMTPRLKMSPPKSCMLLEPISESSHRGHEGFRKSTPFPVGFKNWCDSQTSESSGSDGSEGLALKYTELLGIQQAYKAGFRKKQIDASPDWCVSPPKSCALLYLDDETLDNAATACHLPFSGHVLNNQVNLSFFKQDNGQGGRQTNTFCQKEPLGGSLTLIESTPIQKESGSTIQRGKHPGENTLKKELWTKFDAASADGLRLNVSVLQETTRKGFLDRLDEVSCDEET</sequence>
<protein>
    <submittedName>
        <fullName evidence="2">Uncharacterized protein</fullName>
    </submittedName>
</protein>
<dbReference type="OrthoDB" id="1933187at2759"/>
<dbReference type="EMBL" id="VOIH02000003">
    <property type="protein sequence ID" value="KAF3450687.1"/>
    <property type="molecule type" value="Genomic_DNA"/>
</dbReference>
<proteinExistence type="predicted"/>
<name>A0A8K0HDN9_9ROSA</name>
<gene>
    <name evidence="2" type="ORF">FNV43_RR06776</name>
</gene>